<dbReference type="Gene3D" id="2.60.40.10">
    <property type="entry name" value="Immunoglobulins"/>
    <property type="match status" value="4"/>
</dbReference>
<dbReference type="CDD" id="cd00146">
    <property type="entry name" value="PKD"/>
    <property type="match status" value="2"/>
</dbReference>
<evidence type="ECO:0000256" key="2">
    <source>
        <dbReference type="SAM" id="SignalP"/>
    </source>
</evidence>
<protein>
    <recommendedName>
        <fullName evidence="7">PKD domain-containing protein</fullName>
    </recommendedName>
</protein>
<organism evidence="5 6">
    <name type="scientific">Abyssibacter profundi</name>
    <dbReference type="NCBI Taxonomy" id="2182787"/>
    <lineage>
        <taxon>Bacteria</taxon>
        <taxon>Pseudomonadati</taxon>
        <taxon>Pseudomonadota</taxon>
        <taxon>Gammaproteobacteria</taxon>
        <taxon>Chromatiales</taxon>
        <taxon>Oceanococcaceae</taxon>
        <taxon>Abyssibacter</taxon>
    </lineage>
</organism>
<gene>
    <name evidence="5" type="ORF">DEH80_16750</name>
</gene>
<evidence type="ECO:0000256" key="1">
    <source>
        <dbReference type="SAM" id="MobiDB-lite"/>
    </source>
</evidence>
<proteinExistence type="predicted"/>
<dbReference type="SMART" id="SM00089">
    <property type="entry name" value="PKD"/>
    <property type="match status" value="3"/>
</dbReference>
<evidence type="ECO:0000313" key="6">
    <source>
        <dbReference type="Proteomes" id="UP000251800"/>
    </source>
</evidence>
<keyword evidence="6" id="KW-1185">Reference proteome</keyword>
<dbReference type="CDD" id="cd00063">
    <property type="entry name" value="FN3"/>
    <property type="match status" value="1"/>
</dbReference>
<dbReference type="EMBL" id="QEQK01000023">
    <property type="protein sequence ID" value="PWN54558.1"/>
    <property type="molecule type" value="Genomic_DNA"/>
</dbReference>
<feature type="region of interest" description="Disordered" evidence="1">
    <location>
        <begin position="292"/>
        <end position="312"/>
    </location>
</feature>
<reference evidence="5 6" key="1">
    <citation type="submission" date="2018-05" db="EMBL/GenBank/DDBJ databases">
        <title>Abyssibacter profundi OUC007T gen. nov., sp. nov, a marine bacterium isolated from seawater of the Mariana Trench.</title>
        <authorList>
            <person name="Zhou S."/>
        </authorList>
    </citation>
    <scope>NUCLEOTIDE SEQUENCE [LARGE SCALE GENOMIC DNA]</scope>
    <source>
        <strain evidence="5 6">OUC007</strain>
    </source>
</reference>
<dbReference type="PROSITE" id="PS50853">
    <property type="entry name" value="FN3"/>
    <property type="match status" value="1"/>
</dbReference>
<feature type="compositionally biased region" description="Polar residues" evidence="1">
    <location>
        <begin position="1215"/>
        <end position="1224"/>
    </location>
</feature>
<dbReference type="InterPro" id="IPR035986">
    <property type="entry name" value="PKD_dom_sf"/>
</dbReference>
<feature type="chain" id="PRO_5016591011" description="PKD domain-containing protein" evidence="2">
    <location>
        <begin position="24"/>
        <end position="1251"/>
    </location>
</feature>
<feature type="signal peptide" evidence="2">
    <location>
        <begin position="1"/>
        <end position="23"/>
    </location>
</feature>
<evidence type="ECO:0000259" key="4">
    <source>
        <dbReference type="PROSITE" id="PS50853"/>
    </source>
</evidence>
<dbReference type="PROSITE" id="PS50093">
    <property type="entry name" value="PKD"/>
    <property type="match status" value="2"/>
</dbReference>
<dbReference type="InterPro" id="IPR000601">
    <property type="entry name" value="PKD_dom"/>
</dbReference>
<name>A0A383XPK4_9GAMM</name>
<evidence type="ECO:0000259" key="3">
    <source>
        <dbReference type="PROSITE" id="PS50093"/>
    </source>
</evidence>
<feature type="domain" description="PKD" evidence="3">
    <location>
        <begin position="1052"/>
        <end position="1117"/>
    </location>
</feature>
<dbReference type="AlphaFoldDB" id="A0A383XPK4"/>
<dbReference type="InterPro" id="IPR036278">
    <property type="entry name" value="Sialidase_sf"/>
</dbReference>
<dbReference type="SUPFAM" id="SSF49299">
    <property type="entry name" value="PKD domain"/>
    <property type="match status" value="3"/>
</dbReference>
<dbReference type="Pfam" id="PF18911">
    <property type="entry name" value="PKD_4"/>
    <property type="match status" value="3"/>
</dbReference>
<dbReference type="SUPFAM" id="SSF50939">
    <property type="entry name" value="Sialidases"/>
    <property type="match status" value="1"/>
</dbReference>
<keyword evidence="2" id="KW-0732">Signal</keyword>
<comment type="caution">
    <text evidence="5">The sequence shown here is derived from an EMBL/GenBank/DDBJ whole genome shotgun (WGS) entry which is preliminary data.</text>
</comment>
<accession>A0A383XPK4</accession>
<evidence type="ECO:0000313" key="5">
    <source>
        <dbReference type="EMBL" id="PWN54558.1"/>
    </source>
</evidence>
<dbReference type="InterPro" id="IPR013783">
    <property type="entry name" value="Ig-like_fold"/>
</dbReference>
<feature type="domain" description="Fibronectin type-III" evidence="4">
    <location>
        <begin position="625"/>
        <end position="718"/>
    </location>
</feature>
<dbReference type="SUPFAM" id="SSF49265">
    <property type="entry name" value="Fibronectin type III"/>
    <property type="match status" value="1"/>
</dbReference>
<feature type="region of interest" description="Disordered" evidence="1">
    <location>
        <begin position="1204"/>
        <end position="1228"/>
    </location>
</feature>
<dbReference type="InterPro" id="IPR022409">
    <property type="entry name" value="PKD/Chitinase_dom"/>
</dbReference>
<dbReference type="OrthoDB" id="9764969at2"/>
<sequence>MFKHGLAATVVAAFSFASSAALAEELGSGTLTPDNPVLTIESGPHNTSNPSAQVEQTCNEQLVCDFFDLTVDVSEAWLLANPNARLRVTGGWPDPSSDAGGPSATDFDFYLRSATGSEVAGTTGATSANPEMMQVVPTPGSTDYRVVIVPFLVAGQTATVRMELDPGSSPSGGGASVTKGGPAMAIYRPNNGMAGIAAREPTIGLDRNTDEVFFMAGFDQARVSFDDSTSPATALWEDVSAPIPINFTSLDPFITDDPHPYADGSYNPTIWLSHLLGATSMIGITSDRGESWLPSQGGGAPHGADNQSFAAGPYPDGMQPLSALSDRALYYCSHSVVNAFCSRSDDGGLTFNPSRVAFPLFGVETSDLCNNHGHVQVGPDGTVYLPMNNTCQGSQGVSISVDAGNTFHFVTVPDTVRGRWDSYIAIANDGETIYYAYGEEGDDRPMVIVGTLDKSNPSAPTIHWEGPAVDVGAPFGLKNIVFPSIIAGDPDRAAFAFHGTTFEGDSGSVSEMQGAVWHMYLATTYDRGQNWEVQQLEPADPTQRNSVCDAGAGCEDSPPHRNLLDFMDIEIDSKGRIIIGYADGCTGTACVVDGTMNYDDAAVIARQSAGKTLLSAFDGTQNQIFPGAPSLEAARTAEGVLLNWSEPTAGQSAITGYTVERALEAGGFEQLATTTERRYLDTEVTDPDAVVTYRVFASNSQGMGAASNEVSPASLAPAVCTLPGDTVATDDSGDNATPDPQYDIESLSVATVYASTGPYKITFTLKVAGFDSPPLPDSAWYARFIDPSGIVRGVRMVTDALGEVAFQSYLVSEDNDGERLGQFVDGTPTPAEPESNYSDDGTITLVIDAQNIGIPDGGLLSDFLVGSFKGVTTPVLSFSLNGDAMPNGNAAGSGEDYDVPTRNSCAPNAAPLAALAASPVTGDAPLSVTLDATGSSDADGSIVSYAFTPGDGSPTVTNTTGTLTHSYDVGTWQAEVVVTDDLGAMSTNPAVAQITVSDGSGGGNTAGPGSTIDAVLAVSGDGSEAEDEAVNGDAETVFTFDASDSGYTDAVGSDLRYTFVFGDEASEEEFAPATSDPIATHRYSAAGTYTAYVIVSDAFGNSDTSNSVTITTTITITVEGDNGTVAQLTVDETSGPAPLRVAFDGSRSFTSDGKTITEYCFDFDDGEAPQCGTEATAVYVYTRPGSYEPSLTVTASDESTATAKATVSVGGTGSNPGTPSQPAASTGGGSGALGGLLLLPLLGFGLARRRS</sequence>
<feature type="domain" description="PKD" evidence="3">
    <location>
        <begin position="1124"/>
        <end position="1209"/>
    </location>
</feature>
<dbReference type="InterPro" id="IPR003961">
    <property type="entry name" value="FN3_dom"/>
</dbReference>
<dbReference type="InterPro" id="IPR036116">
    <property type="entry name" value="FN3_sf"/>
</dbReference>
<dbReference type="Proteomes" id="UP000251800">
    <property type="component" value="Unassembled WGS sequence"/>
</dbReference>
<dbReference type="RefSeq" id="WP_109721676.1">
    <property type="nucleotide sequence ID" value="NZ_QEQK01000023.1"/>
</dbReference>
<evidence type="ECO:0008006" key="7">
    <source>
        <dbReference type="Google" id="ProtNLM"/>
    </source>
</evidence>